<dbReference type="EMBL" id="JAFBEH010000021">
    <property type="protein sequence ID" value="MBM7642886.1"/>
    <property type="molecule type" value="Genomic_DNA"/>
</dbReference>
<proteinExistence type="predicted"/>
<keyword evidence="2" id="KW-1185">Reference proteome</keyword>
<accession>A0ABS2PS66</accession>
<sequence>QKPHRGTFVLIVFETEIIVWFYFEASFCPASIFIIEGSAIHFASF</sequence>
<name>A0ABS2PS66_9STRE</name>
<dbReference type="Proteomes" id="UP000697472">
    <property type="component" value="Unassembled WGS sequence"/>
</dbReference>
<comment type="caution">
    <text evidence="1">The sequence shown here is derived from an EMBL/GenBank/DDBJ whole genome shotgun (WGS) entry which is preliminary data.</text>
</comment>
<organism evidence="1 2">
    <name type="scientific">Streptococcus loxodontisalivarius</name>
    <dbReference type="NCBI Taxonomy" id="1349415"/>
    <lineage>
        <taxon>Bacteria</taxon>
        <taxon>Bacillati</taxon>
        <taxon>Bacillota</taxon>
        <taxon>Bacilli</taxon>
        <taxon>Lactobacillales</taxon>
        <taxon>Streptococcaceae</taxon>
        <taxon>Streptococcus</taxon>
    </lineage>
</organism>
<feature type="non-terminal residue" evidence="1">
    <location>
        <position position="1"/>
    </location>
</feature>
<evidence type="ECO:0000313" key="1">
    <source>
        <dbReference type="EMBL" id="MBM7642886.1"/>
    </source>
</evidence>
<protein>
    <submittedName>
        <fullName evidence="1">Uncharacterized protein</fullName>
    </submittedName>
</protein>
<gene>
    <name evidence="1" type="ORF">JOC28_001185</name>
</gene>
<reference evidence="1 2" key="1">
    <citation type="submission" date="2021-01" db="EMBL/GenBank/DDBJ databases">
        <title>Genomic Encyclopedia of Type Strains, Phase IV (KMG-IV): sequencing the most valuable type-strain genomes for metagenomic binning, comparative biology and taxonomic classification.</title>
        <authorList>
            <person name="Goeker M."/>
        </authorList>
    </citation>
    <scope>NUCLEOTIDE SEQUENCE [LARGE SCALE GENOMIC DNA]</scope>
    <source>
        <strain evidence="1 2">DSM 27382</strain>
    </source>
</reference>
<evidence type="ECO:0000313" key="2">
    <source>
        <dbReference type="Proteomes" id="UP000697472"/>
    </source>
</evidence>